<dbReference type="Proteomes" id="UP000009273">
    <property type="component" value="Segment"/>
</dbReference>
<dbReference type="RefSeq" id="YP_009015798.1">
    <property type="nucleotide sequence ID" value="NC_023719.1"/>
</dbReference>
<organism evidence="1 2">
    <name type="scientific">Bacillus phage G</name>
    <dbReference type="NCBI Taxonomy" id="2884420"/>
    <lineage>
        <taxon>Viruses</taxon>
        <taxon>Duplodnaviria</taxon>
        <taxon>Heunggongvirae</taxon>
        <taxon>Uroviricota</taxon>
        <taxon>Caudoviricetes</taxon>
        <taxon>Donellivirus</taxon>
        <taxon>Donellivirus gee</taxon>
    </lineage>
</organism>
<accession>G3MAN6</accession>
<evidence type="ECO:0000313" key="2">
    <source>
        <dbReference type="Proteomes" id="UP000009273"/>
    </source>
</evidence>
<evidence type="ECO:0000313" key="1">
    <source>
        <dbReference type="EMBL" id="AEO93753.1"/>
    </source>
</evidence>
<reference evidence="1 2" key="1">
    <citation type="submission" date="2011-09" db="EMBL/GenBank/DDBJ databases">
        <authorList>
            <person name="Pope W.H."/>
            <person name="Pedulla M.L."/>
            <person name="Ford M.E."/>
            <person name="Peebles C.L."/>
            <person name="Hatfull G.H."/>
            <person name="Hendrix R.W."/>
        </authorList>
    </citation>
    <scope>NUCLEOTIDE SEQUENCE [LARGE SCALE GENOMIC DNA]</scope>
    <source>
        <strain evidence="1">G</strain>
    </source>
</reference>
<sequence length="138" mass="16173">MIDIDQLPREVRDYATKFDNFGVCEQLKYGVKYDSKMMPITDRIYNFLLRYRSNSSSLRKYIKMSISLNSKNEIEATIRARIGLPTQNIKNYLYELREMDSNADIKELLGLAIIYIKLKDSNKLSEILLSLSEKMDNN</sequence>
<dbReference type="EMBL" id="JN638751">
    <property type="protein sequence ID" value="AEO93753.1"/>
    <property type="molecule type" value="Genomic_DNA"/>
</dbReference>
<protein>
    <submittedName>
        <fullName evidence="1">Gp495</fullName>
    </submittedName>
</protein>
<dbReference type="KEGG" id="vg:18563709"/>
<gene>
    <name evidence="1" type="primary">495</name>
    <name evidence="1" type="ORF">G_495</name>
</gene>
<name>G3MAN6_9CAUD</name>
<proteinExistence type="predicted"/>
<keyword evidence="2" id="KW-1185">Reference proteome</keyword>
<dbReference type="GeneID" id="18563709"/>